<dbReference type="InterPro" id="IPR038056">
    <property type="entry name" value="YjbR-like_sf"/>
</dbReference>
<dbReference type="Gene3D" id="3.90.1150.30">
    <property type="match status" value="1"/>
</dbReference>
<dbReference type="SUPFAM" id="SSF142906">
    <property type="entry name" value="YjbR-like"/>
    <property type="match status" value="1"/>
</dbReference>
<organism evidence="1 2">
    <name type="scientific">Tersicoccus solisilvae</name>
    <dbReference type="NCBI Taxonomy" id="1882339"/>
    <lineage>
        <taxon>Bacteria</taxon>
        <taxon>Bacillati</taxon>
        <taxon>Actinomycetota</taxon>
        <taxon>Actinomycetes</taxon>
        <taxon>Micrococcales</taxon>
        <taxon>Micrococcaceae</taxon>
        <taxon>Tersicoccus</taxon>
    </lineage>
</organism>
<name>A0ABQ1NLI0_9MICC</name>
<reference evidence="2" key="1">
    <citation type="journal article" date="2019" name="Int. J. Syst. Evol. Microbiol.">
        <title>The Global Catalogue of Microorganisms (GCM) 10K type strain sequencing project: providing services to taxonomists for standard genome sequencing and annotation.</title>
        <authorList>
            <consortium name="The Broad Institute Genomics Platform"/>
            <consortium name="The Broad Institute Genome Sequencing Center for Infectious Disease"/>
            <person name="Wu L."/>
            <person name="Ma J."/>
        </authorList>
    </citation>
    <scope>NUCLEOTIDE SEQUENCE [LARGE SCALE GENOMIC DNA]</scope>
    <source>
        <strain evidence="2">CGMCC 1.15480</strain>
    </source>
</reference>
<dbReference type="Proteomes" id="UP000597761">
    <property type="component" value="Unassembled WGS sequence"/>
</dbReference>
<proteinExistence type="predicted"/>
<sequence length="136" mass="15038">MAHPRMFDEDDGYLVHVRRLALALPGASELISHGRPVFRTVKLFALYGGSTTADRDTGVITRFQQSVLVHPDPSEQAYLLAQPQTYAPAYLSASGWVGVDLTHRDGPDGVDWIEIAELIDASWRVTAPPILTRGRR</sequence>
<dbReference type="Pfam" id="PF04237">
    <property type="entry name" value="YjbR"/>
    <property type="match status" value="1"/>
</dbReference>
<dbReference type="EMBL" id="BMJI01000001">
    <property type="protein sequence ID" value="GGC80163.1"/>
    <property type="molecule type" value="Genomic_DNA"/>
</dbReference>
<gene>
    <name evidence="1" type="ORF">GCM10011512_03580</name>
</gene>
<protein>
    <recommendedName>
        <fullName evidence="3">Phosphoribosylglycinamide formyltransferase</fullName>
    </recommendedName>
</protein>
<evidence type="ECO:0000313" key="2">
    <source>
        <dbReference type="Proteomes" id="UP000597761"/>
    </source>
</evidence>
<dbReference type="InterPro" id="IPR058532">
    <property type="entry name" value="YjbR/MT2646/Rv2570-like"/>
</dbReference>
<accession>A0ABQ1NLI0</accession>
<keyword evidence="2" id="KW-1185">Reference proteome</keyword>
<comment type="caution">
    <text evidence="1">The sequence shown here is derived from an EMBL/GenBank/DDBJ whole genome shotgun (WGS) entry which is preliminary data.</text>
</comment>
<dbReference type="RefSeq" id="WP_188665416.1">
    <property type="nucleotide sequence ID" value="NZ_BMJI01000001.1"/>
</dbReference>
<evidence type="ECO:0000313" key="1">
    <source>
        <dbReference type="EMBL" id="GGC80163.1"/>
    </source>
</evidence>
<evidence type="ECO:0008006" key="3">
    <source>
        <dbReference type="Google" id="ProtNLM"/>
    </source>
</evidence>